<keyword evidence="3" id="KW-0732">Signal</keyword>
<reference evidence="5 6" key="1">
    <citation type="submission" date="2023-06" db="EMBL/GenBank/DDBJ databases">
        <title>Rhodococcus indonesiensis sp. nov a new member of the Rhodococcus ruber lineage isolated from a sediment of neutral hot spring.</title>
        <authorList>
            <person name="Kusuma A.B."/>
            <person name="Fenylestari G."/>
            <person name="Ammar F."/>
            <person name="Nouioui I."/>
            <person name="Goodfellow M."/>
        </authorList>
    </citation>
    <scope>NUCLEOTIDE SEQUENCE [LARGE SCALE GENOMIC DNA]</scope>
    <source>
        <strain evidence="5 6">CSLK01-03</strain>
    </source>
</reference>
<dbReference type="InterPro" id="IPR038765">
    <property type="entry name" value="Papain-like_cys_pep_sf"/>
</dbReference>
<evidence type="ECO:0000313" key="5">
    <source>
        <dbReference type="EMBL" id="MDM7488707.1"/>
    </source>
</evidence>
<accession>A0ABT7RM42</accession>
<feature type="region of interest" description="Disordered" evidence="2">
    <location>
        <begin position="1282"/>
        <end position="1301"/>
    </location>
</feature>
<evidence type="ECO:0000256" key="2">
    <source>
        <dbReference type="SAM" id="MobiDB-lite"/>
    </source>
</evidence>
<evidence type="ECO:0000259" key="4">
    <source>
        <dbReference type="Pfam" id="PF20155"/>
    </source>
</evidence>
<organism evidence="5 6">
    <name type="scientific">Rhodococcus indonesiensis</name>
    <dbReference type="NCBI Taxonomy" id="3055869"/>
    <lineage>
        <taxon>Bacteria</taxon>
        <taxon>Bacillati</taxon>
        <taxon>Actinomycetota</taxon>
        <taxon>Actinomycetes</taxon>
        <taxon>Mycobacteriales</taxon>
        <taxon>Nocardiaceae</taxon>
        <taxon>Rhodococcus</taxon>
    </lineage>
</organism>
<feature type="domain" description="Tape measure protein N-terminal" evidence="4">
    <location>
        <begin position="36"/>
        <end position="204"/>
    </location>
</feature>
<gene>
    <name evidence="5" type="ORF">QT969_10430</name>
</gene>
<comment type="caution">
    <text evidence="5">The sequence shown here is derived from an EMBL/GenBank/DDBJ whole genome shotgun (WGS) entry which is preliminary data.</text>
</comment>
<name>A0ABT7RM42_9NOCA</name>
<evidence type="ECO:0000313" key="6">
    <source>
        <dbReference type="Proteomes" id="UP001233164"/>
    </source>
</evidence>
<feature type="compositionally biased region" description="Basic and acidic residues" evidence="2">
    <location>
        <begin position="1282"/>
        <end position="1292"/>
    </location>
</feature>
<evidence type="ECO:0000256" key="1">
    <source>
        <dbReference type="SAM" id="Coils"/>
    </source>
</evidence>
<sequence length="1488" mass="154948">MATALGTALKGGALAAAGVATAGIAASLTKGWDRLTAIDDAKSKLGSLGHTTASTAKVMESALASVKGTSFGLGEAATIAASAVAAGVKPGEELTKYLSLTADVASVAGASLADVGRIINQTTTSGVVFTDSLNQLSDRGIPVFTWLQNEYKVTGSELAKMVEGGKVDAATFRKVLEENLGGAAKGGDDVSGALANVGAAMGRLGAAALEPTFNRIGGWAETATDGLDSMTDAVGPLAKALDEQIFTEWGPKVGVATEAVSEFFTELADSQLAAGSMDQVREIFFDLVDVGRELAPSILAIVSSLAQASAATGVSAWQVLLSTLDAIAPILNATLVPALNTLSELMTENQGAVTALMLGFAAFKFLPALGAAAAAAFAPLSTAMASSTVATAGARAGLTAMRTDFARLAPQIGVTGAAMRTLGTHSATIRGMQNAFIGSSTAAGGFAAAMRTGVAPALSGVASAARGLGSMLSGGLGIGLAIVAATQLISAADDLTEFQDHLTESSLRLSDAQGKVAEALGKSNGVINTDVMSALADQMGTYREELERTAAAAPGFWAETWAFITAAPRDGIHGLIDDAQQVGQVAEDTARALNEVGVSNEELAANLSGSDRGWGMFIEKLRETGGASDEVIANLEKQRAEFELQESAARNATPGFASFSEAVQVLADKSSDAEDKANALRTALEELLGIDTSAEEKVAKYEEAIDNTVAEAGETVAPEGGFGSDQLLNEDGGLNLGQANARALREEVVGLRNAYIDSVAAGEDAYGQYEKAIPALEALATKYGMTKEEVIEYARSQGMIPEQVETLIRLNGHEGVEAQLTGIAMYIANLEPGVPKEIVVQSMTEEAQQKLRELGYTVEVLPDGSVKVVANTAEAESHINHVTRDRTVRVRLHMQNLQAQNNRIIDEAARASAPGGDGYVRYADGGIQNLPDQAMIQPGRGAGLVQWAEGETGGEAFIPLSPSKRGRSTAILAEVADRFGMRLESYANGGIRAAMDAAYAGNGAEYVWGGTGPSGWDCSGWVGYIQQILMGLSAAEAAGTRLYTTYSLLGGSTSGLEPGAGPAGTAFVVGTSDEHMAASLNGTPLESGGAHGTSRIGPPAVGAFDSQFHSLFHLPNELIDGGVGGVVGADVTVEGGSEFGAQAARENPWTEKDQLDLESARISVQQAKEARDKVYADEKKSAADRAQADLSVQRAELKVKDLEEKRDGIGTAAISTDPAPPLTGDMSDSAIRVRQAEIAVLEAQLARDKVYNDPKSTSLDKEKADIQVHTANNSLIETRKQVAEDAEKEKNGSDGTGSGQFSLKDRIKQYGADVFGILVDAAIEQVSPFGESRWLSLQLPEFKAPKKGSTTSPDPKGSDERILPLADIPSTFPELNKQLGFNPAEPPEWIEKFLKKAPKVFDDGGWLMPGEMGINLSSRPEPIFNSPQQLLQFAGADLGALKTAAPTETRNDFSVHITNPTFSDGQAAVRAASRVQERQIMRYKGGSH</sequence>
<keyword evidence="6" id="KW-1185">Reference proteome</keyword>
<keyword evidence="1" id="KW-0175">Coiled coil</keyword>
<dbReference type="InterPro" id="IPR013491">
    <property type="entry name" value="Tape_meas_N"/>
</dbReference>
<dbReference type="SUPFAM" id="SSF54001">
    <property type="entry name" value="Cysteine proteinases"/>
    <property type="match status" value="1"/>
</dbReference>
<evidence type="ECO:0000256" key="3">
    <source>
        <dbReference type="SAM" id="SignalP"/>
    </source>
</evidence>
<dbReference type="Gene3D" id="3.90.1720.10">
    <property type="entry name" value="endopeptidase domain like (from Nostoc punctiforme)"/>
    <property type="match status" value="1"/>
</dbReference>
<feature type="chain" id="PRO_5045094180" evidence="3">
    <location>
        <begin position="23"/>
        <end position="1488"/>
    </location>
</feature>
<dbReference type="RefSeq" id="WP_289378772.1">
    <property type="nucleotide sequence ID" value="NZ_JAUBOF010000027.1"/>
</dbReference>
<dbReference type="EMBL" id="JAUBOF010000027">
    <property type="protein sequence ID" value="MDM7488707.1"/>
    <property type="molecule type" value="Genomic_DNA"/>
</dbReference>
<protein>
    <submittedName>
        <fullName evidence="5">Tape measure protein</fullName>
    </submittedName>
</protein>
<feature type="coiled-coil region" evidence="1">
    <location>
        <begin position="1185"/>
        <end position="1212"/>
    </location>
</feature>
<feature type="signal peptide" evidence="3">
    <location>
        <begin position="1"/>
        <end position="22"/>
    </location>
</feature>
<dbReference type="NCBIfam" id="TIGR02675">
    <property type="entry name" value="tape_meas_nterm"/>
    <property type="match status" value="1"/>
</dbReference>
<dbReference type="Pfam" id="PF20155">
    <property type="entry name" value="TMP_3"/>
    <property type="match status" value="1"/>
</dbReference>
<dbReference type="Proteomes" id="UP001233164">
    <property type="component" value="Unassembled WGS sequence"/>
</dbReference>
<proteinExistence type="predicted"/>